<evidence type="ECO:0000256" key="5">
    <source>
        <dbReference type="ARBA" id="ARBA00023136"/>
    </source>
</evidence>
<keyword evidence="6" id="KW-1133">Transmembrane helix</keyword>
<dbReference type="Pfam" id="PF00487">
    <property type="entry name" value="FA_desaturase"/>
    <property type="match status" value="1"/>
</dbReference>
<dbReference type="Pfam" id="PF11960">
    <property type="entry name" value="DUF3474"/>
    <property type="match status" value="1"/>
</dbReference>
<keyword evidence="5 6" id="KW-0472">Membrane</keyword>
<sequence length="453" mass="51978">MEAYSSSTTVLESIDETVGVALNEIKITSNKAAQPIQPIKKKRSPLKDQKLSAVDTLGNVYTTPEFTLKDIISAVPKHCFRKNNWISFSYILQDASALIVLGILTHYYIMPMVDNVFLRFVCWCLYSFGLGAFMTGLWVVGHDCSHNAFSETMILNDIVGWFLHSYTLEPFFAWKDGHNAHHKSNANIQKDNAWVPIERERYLRQHGVKTLKEIGEEAPVVTLLNIIIRHLIGFFLHIVVNASGQYYSRFYPGEPDTFANRLKTSHFNPKSPIFSERFRNNLSLHIVSDIGVLITIISQYYIYSVLGYGWFNFMVNYFIPYLWFNHWVVLITFLQHFDPILPKYDDSAWTYVRGGCCTIDRSLGFLGKYITHLVSEAHVIHHFCPTIPHYHAMEATEAIKPVMGEHYKSTDESLFVSVYKVSRLCQFVEGSNGMLMFRNTNNLGVPPQADDKQ</sequence>
<dbReference type="GO" id="GO:0006629">
    <property type="term" value="P:lipid metabolic process"/>
    <property type="evidence" value="ECO:0007669"/>
    <property type="project" value="InterPro"/>
</dbReference>
<keyword evidence="10" id="KW-1185">Reference proteome</keyword>
<dbReference type="STRING" id="1344418.A0A1D2VEC2"/>
<dbReference type="GO" id="GO:0016020">
    <property type="term" value="C:membrane"/>
    <property type="evidence" value="ECO:0007669"/>
    <property type="project" value="UniProtKB-SubCell"/>
</dbReference>
<dbReference type="EMBL" id="KV454483">
    <property type="protein sequence ID" value="ODV60034.1"/>
    <property type="molecule type" value="Genomic_DNA"/>
</dbReference>
<reference evidence="10" key="1">
    <citation type="submission" date="2016-05" db="EMBL/GenBank/DDBJ databases">
        <title>Comparative genomics of biotechnologically important yeasts.</title>
        <authorList>
            <consortium name="DOE Joint Genome Institute"/>
            <person name="Riley R."/>
            <person name="Haridas S."/>
            <person name="Wolfe K.H."/>
            <person name="Lopes M.R."/>
            <person name="Hittinger C.T."/>
            <person name="Goker M."/>
            <person name="Salamov A."/>
            <person name="Wisecaver J."/>
            <person name="Long T.M."/>
            <person name="Aerts A.L."/>
            <person name="Barry K."/>
            <person name="Choi C."/>
            <person name="Clum A."/>
            <person name="Coughlan A.Y."/>
            <person name="Deshpande S."/>
            <person name="Douglass A.P."/>
            <person name="Hanson S.J."/>
            <person name="Klenk H.-P."/>
            <person name="Labutti K."/>
            <person name="Lapidus A."/>
            <person name="Lindquist E."/>
            <person name="Lipzen A."/>
            <person name="Meier-Kolthoff J.P."/>
            <person name="Ohm R.A."/>
            <person name="Otillar R.P."/>
            <person name="Pangilinan J."/>
            <person name="Peng Y."/>
            <person name="Rokas A."/>
            <person name="Rosa C.A."/>
            <person name="Scheuner C."/>
            <person name="Sibirny A.A."/>
            <person name="Slot J.C."/>
            <person name="Stielow J.B."/>
            <person name="Sun H."/>
            <person name="Kurtzman C.P."/>
            <person name="Blackwell M."/>
            <person name="Grigoriev I.V."/>
            <person name="Jeffries T.W."/>
        </authorList>
    </citation>
    <scope>NUCLEOTIDE SEQUENCE [LARGE SCALE GENOMIC DNA]</scope>
    <source>
        <strain evidence="10">DSM 1968</strain>
    </source>
</reference>
<evidence type="ECO:0000256" key="1">
    <source>
        <dbReference type="ARBA" id="ARBA00004370"/>
    </source>
</evidence>
<protein>
    <submittedName>
        <fullName evidence="9">Oleate delta-12 desaturase</fullName>
    </submittedName>
</protein>
<dbReference type="InParanoid" id="A0A1D2VEC2"/>
<dbReference type="PANTHER" id="PTHR32100">
    <property type="entry name" value="OMEGA-6 FATTY ACID DESATURASE, CHLOROPLASTIC"/>
    <property type="match status" value="1"/>
</dbReference>
<evidence type="ECO:0000313" key="10">
    <source>
        <dbReference type="Proteomes" id="UP000095038"/>
    </source>
</evidence>
<feature type="domain" description="Fatty acid desaturase N-terminal" evidence="8">
    <location>
        <begin position="62"/>
        <end position="101"/>
    </location>
</feature>
<comment type="similarity">
    <text evidence="3">Belongs to the fatty acid desaturase type 1 family.</text>
</comment>
<feature type="transmembrane region" description="Helical" evidence="6">
    <location>
        <begin position="314"/>
        <end position="334"/>
    </location>
</feature>
<dbReference type="GO" id="GO:0016717">
    <property type="term" value="F:oxidoreductase activity, acting on paired donors, with oxidation of a pair of donors resulting in the reduction of molecular oxygen to two molecules of water"/>
    <property type="evidence" value="ECO:0007669"/>
    <property type="project" value="InterPro"/>
</dbReference>
<dbReference type="InterPro" id="IPR005804">
    <property type="entry name" value="FA_desaturase_dom"/>
</dbReference>
<comment type="pathway">
    <text evidence="2">Lipid metabolism.</text>
</comment>
<evidence type="ECO:0000256" key="4">
    <source>
        <dbReference type="ARBA" id="ARBA00023002"/>
    </source>
</evidence>
<dbReference type="RefSeq" id="XP_020046341.1">
    <property type="nucleotide sequence ID" value="XM_020190697.1"/>
</dbReference>
<feature type="transmembrane region" description="Helical" evidence="6">
    <location>
        <begin position="282"/>
        <end position="302"/>
    </location>
</feature>
<evidence type="ECO:0000256" key="3">
    <source>
        <dbReference type="ARBA" id="ARBA00009295"/>
    </source>
</evidence>
<dbReference type="CDD" id="cd03507">
    <property type="entry name" value="Delta12-FADS-like"/>
    <property type="match status" value="1"/>
</dbReference>
<comment type="subcellular location">
    <subcellularLocation>
        <location evidence="1">Membrane</location>
    </subcellularLocation>
</comment>
<feature type="transmembrane region" description="Helical" evidence="6">
    <location>
        <begin position="116"/>
        <end position="140"/>
    </location>
</feature>
<evidence type="ECO:0000313" key="9">
    <source>
        <dbReference type="EMBL" id="ODV60034.1"/>
    </source>
</evidence>
<evidence type="ECO:0000259" key="8">
    <source>
        <dbReference type="Pfam" id="PF11960"/>
    </source>
</evidence>
<dbReference type="Proteomes" id="UP000095038">
    <property type="component" value="Unassembled WGS sequence"/>
</dbReference>
<dbReference type="InterPro" id="IPR012171">
    <property type="entry name" value="Fatty_acid_desaturase"/>
</dbReference>
<name>A0A1D2VEC2_9ASCO</name>
<keyword evidence="4" id="KW-0560">Oxidoreductase</keyword>
<dbReference type="AlphaFoldDB" id="A0A1D2VEC2"/>
<feature type="transmembrane region" description="Helical" evidence="6">
    <location>
        <begin position="90"/>
        <end position="110"/>
    </location>
</feature>
<dbReference type="InterPro" id="IPR021863">
    <property type="entry name" value="FAS_N"/>
</dbReference>
<gene>
    <name evidence="9" type="ORF">ASCRUDRAFT_36568</name>
</gene>
<evidence type="ECO:0000256" key="6">
    <source>
        <dbReference type="SAM" id="Phobius"/>
    </source>
</evidence>
<keyword evidence="6" id="KW-0812">Transmembrane</keyword>
<accession>A0A1D2VEC2</accession>
<feature type="domain" description="Fatty acid desaturase" evidence="7">
    <location>
        <begin position="125"/>
        <end position="409"/>
    </location>
</feature>
<proteinExistence type="inferred from homology"/>
<dbReference type="GeneID" id="30964333"/>
<organism evidence="9 10">
    <name type="scientific">Ascoidea rubescens DSM 1968</name>
    <dbReference type="NCBI Taxonomy" id="1344418"/>
    <lineage>
        <taxon>Eukaryota</taxon>
        <taxon>Fungi</taxon>
        <taxon>Dikarya</taxon>
        <taxon>Ascomycota</taxon>
        <taxon>Saccharomycotina</taxon>
        <taxon>Saccharomycetes</taxon>
        <taxon>Ascoideaceae</taxon>
        <taxon>Ascoidea</taxon>
    </lineage>
</organism>
<evidence type="ECO:0000256" key="2">
    <source>
        <dbReference type="ARBA" id="ARBA00005189"/>
    </source>
</evidence>
<evidence type="ECO:0000259" key="7">
    <source>
        <dbReference type="Pfam" id="PF00487"/>
    </source>
</evidence>
<dbReference type="OrthoDB" id="1461976at2759"/>